<evidence type="ECO:0000313" key="4">
    <source>
        <dbReference type="EMBL" id="MCC9070301.1"/>
    </source>
</evidence>
<dbReference type="InterPro" id="IPR036866">
    <property type="entry name" value="RibonucZ/Hydroxyglut_hydro"/>
</dbReference>
<dbReference type="PANTHER" id="PTHR43546">
    <property type="entry name" value="UPF0173 METAL-DEPENDENT HYDROLASE MJ1163-RELATED"/>
    <property type="match status" value="1"/>
</dbReference>
<dbReference type="RefSeq" id="WP_229987038.1">
    <property type="nucleotide sequence ID" value="NZ_JAJJMO010000001.1"/>
</dbReference>
<dbReference type="Gene3D" id="3.60.15.10">
    <property type="entry name" value="Ribonuclease Z/Hydroxyacylglutathione hydrolase-like"/>
    <property type="match status" value="1"/>
</dbReference>
<sequence length="285" mass="31545">MKRMFLGIAVSLFMVVSYGQATTNKKASIQLIRNATLVFNYAGKEFLIDPMLAKKGAYPGFEGTANSHLRNPLVELPVPAESLLNPDAIIVTHLHPDHWDEVAIKILPKDKPLYAQNEQDAEAIKSVGFKDVRILSDKSHFENIKFQKTEAQHGSDELYANPQMAAIMGEASGFFFKESGQKSVYFVGDAIWTSSFESNLRKLNPDVVVLNTGFAQVNGFGAIIMGKEDVTRVHKVLPNATIIAVHMEAINHCILSRKELAEYVKSNGISDKVIIPVDGQVIKLY</sequence>
<evidence type="ECO:0000256" key="2">
    <source>
        <dbReference type="SAM" id="SignalP"/>
    </source>
</evidence>
<feature type="domain" description="Metallo-beta-lactamase" evidence="3">
    <location>
        <begin position="46"/>
        <end position="247"/>
    </location>
</feature>
<comment type="caution">
    <text evidence="4">The sequence shown here is derived from an EMBL/GenBank/DDBJ whole genome shotgun (WGS) entry which is preliminary data.</text>
</comment>
<evidence type="ECO:0000256" key="1">
    <source>
        <dbReference type="ARBA" id="ARBA00022801"/>
    </source>
</evidence>
<proteinExistence type="predicted"/>
<keyword evidence="5" id="KW-1185">Reference proteome</keyword>
<dbReference type="InterPro" id="IPR001279">
    <property type="entry name" value="Metallo-B-lactamas"/>
</dbReference>
<organism evidence="4 5">
    <name type="scientific">Flavobacterium pisciphilum</name>
    <dbReference type="NCBI Taxonomy" id="2893755"/>
    <lineage>
        <taxon>Bacteria</taxon>
        <taxon>Pseudomonadati</taxon>
        <taxon>Bacteroidota</taxon>
        <taxon>Flavobacteriia</taxon>
        <taxon>Flavobacteriales</taxon>
        <taxon>Flavobacteriaceae</taxon>
        <taxon>Flavobacterium</taxon>
    </lineage>
</organism>
<dbReference type="PANTHER" id="PTHR43546:SF9">
    <property type="entry name" value="L-ASCORBATE-6-PHOSPHATE LACTONASE ULAG-RELATED"/>
    <property type="match status" value="1"/>
</dbReference>
<name>A0ABS8MQ13_9FLAO</name>
<dbReference type="EMBL" id="JAJJMO010000001">
    <property type="protein sequence ID" value="MCC9070301.1"/>
    <property type="molecule type" value="Genomic_DNA"/>
</dbReference>
<dbReference type="Pfam" id="PF12706">
    <property type="entry name" value="Lactamase_B_2"/>
    <property type="match status" value="1"/>
</dbReference>
<dbReference type="Proteomes" id="UP001430919">
    <property type="component" value="Unassembled WGS sequence"/>
</dbReference>
<reference evidence="4" key="1">
    <citation type="submission" date="2021-11" db="EMBL/GenBank/DDBJ databases">
        <title>Description of novel Flavobacterium species.</title>
        <authorList>
            <person name="Saticioglu I.B."/>
            <person name="Ay H."/>
            <person name="Altun S."/>
            <person name="Duman M."/>
        </authorList>
    </citation>
    <scope>NUCLEOTIDE SEQUENCE</scope>
    <source>
        <strain evidence="4">F-65</strain>
    </source>
</reference>
<protein>
    <submittedName>
        <fullName evidence="4">MBL fold metallo-hydrolase</fullName>
    </submittedName>
</protein>
<gene>
    <name evidence="4" type="ORF">LNQ49_01625</name>
</gene>
<feature type="signal peptide" evidence="2">
    <location>
        <begin position="1"/>
        <end position="21"/>
    </location>
</feature>
<keyword evidence="2" id="KW-0732">Signal</keyword>
<feature type="chain" id="PRO_5045168846" evidence="2">
    <location>
        <begin position="22"/>
        <end position="285"/>
    </location>
</feature>
<evidence type="ECO:0000313" key="5">
    <source>
        <dbReference type="Proteomes" id="UP001430919"/>
    </source>
</evidence>
<dbReference type="InterPro" id="IPR050114">
    <property type="entry name" value="UPF0173_UPF0282_UlaG_hydrolase"/>
</dbReference>
<dbReference type="SUPFAM" id="SSF56281">
    <property type="entry name" value="Metallo-hydrolase/oxidoreductase"/>
    <property type="match status" value="1"/>
</dbReference>
<keyword evidence="1" id="KW-0378">Hydrolase</keyword>
<evidence type="ECO:0000259" key="3">
    <source>
        <dbReference type="Pfam" id="PF12706"/>
    </source>
</evidence>
<accession>A0ABS8MQ13</accession>